<dbReference type="AlphaFoldDB" id="A0A1E5FTK4"/>
<reference evidence="1 2" key="1">
    <citation type="journal article" date="2012" name="Science">
        <title>Ecological populations of bacteria act as socially cohesive units of antibiotic production and resistance.</title>
        <authorList>
            <person name="Cordero O.X."/>
            <person name="Wildschutte H."/>
            <person name="Kirkup B."/>
            <person name="Proehl S."/>
            <person name="Ngo L."/>
            <person name="Hussain F."/>
            <person name="Le Roux F."/>
            <person name="Mincer T."/>
            <person name="Polz M.F."/>
        </authorList>
    </citation>
    <scope>NUCLEOTIDE SEQUENCE [LARGE SCALE GENOMIC DNA]</scope>
    <source>
        <strain evidence="1 2">12E03</strain>
    </source>
</reference>
<organism evidence="1 2">
    <name type="scientific">Vibrio splendidus 12E03</name>
    <dbReference type="NCBI Taxonomy" id="1191305"/>
    <lineage>
        <taxon>Bacteria</taxon>
        <taxon>Pseudomonadati</taxon>
        <taxon>Pseudomonadota</taxon>
        <taxon>Gammaproteobacteria</taxon>
        <taxon>Vibrionales</taxon>
        <taxon>Vibrionaceae</taxon>
        <taxon>Vibrio</taxon>
    </lineage>
</organism>
<sequence>MKNKKIEFGKAGDEFFSLLDGKMVEHELAKLRKSKKITTTQLKSVFELGVEFYNKFQFKEAEIIFSAYCALNPYDHRGPGCLAAIYLEKGQFKKALDVLSVLKTYPTNDLDETILNISLCHYKLKEYIQSAATLIIVKSDHLNEFYSQRFEYLQKQLKPYLS</sequence>
<gene>
    <name evidence="1" type="ORF">A142_19555</name>
</gene>
<evidence type="ECO:0000313" key="2">
    <source>
        <dbReference type="Proteomes" id="UP000094802"/>
    </source>
</evidence>
<dbReference type="SUPFAM" id="SSF48452">
    <property type="entry name" value="TPR-like"/>
    <property type="match status" value="1"/>
</dbReference>
<dbReference type="InterPro" id="IPR011990">
    <property type="entry name" value="TPR-like_helical_dom_sf"/>
</dbReference>
<dbReference type="RefSeq" id="WP_019820963.1">
    <property type="nucleotide sequence ID" value="NZ_AJZD02000101.1"/>
</dbReference>
<evidence type="ECO:0000313" key="1">
    <source>
        <dbReference type="EMBL" id="OEF93829.1"/>
    </source>
</evidence>
<protein>
    <submittedName>
        <fullName evidence="1">Regulator</fullName>
    </submittedName>
</protein>
<name>A0A1E5FTK4_VIBSP</name>
<dbReference type="Proteomes" id="UP000094802">
    <property type="component" value="Unassembled WGS sequence"/>
</dbReference>
<dbReference type="EMBL" id="AJZD02000101">
    <property type="protein sequence ID" value="OEF93829.1"/>
    <property type="molecule type" value="Genomic_DNA"/>
</dbReference>
<accession>A0A1E5FTK4</accession>
<comment type="caution">
    <text evidence="1">The sequence shown here is derived from an EMBL/GenBank/DDBJ whole genome shotgun (WGS) entry which is preliminary data.</text>
</comment>
<dbReference type="Gene3D" id="1.25.40.10">
    <property type="entry name" value="Tetratricopeptide repeat domain"/>
    <property type="match status" value="1"/>
</dbReference>
<dbReference type="OrthoDB" id="6455018at2"/>
<proteinExistence type="predicted"/>